<dbReference type="InterPro" id="IPR012334">
    <property type="entry name" value="Pectin_lyas_fold"/>
</dbReference>
<gene>
    <name evidence="2" type="ORF">GRI58_11365</name>
</gene>
<sequence length="468" mass="48135">MSDPASITVSPGHSDDAKLIQAAINRSRKVMFAPGTYHIGATLVCGAGTELIGGKGVTIILTTPDINIVAAVGKSAVRISGIAFVQATQGKSASVGAVHFQNCTLCAVEDCIFTCMQWSGVLLNESDRCLVARNRFQDFQATLQDSADITIYNEAKNNVITDNECAGGADHGILIQDPYAGRIPTDNLVAHNEIRGHKAYGVAVYLPGVGGRDNSRNRIIANRINAISGSARGGAKGAGIYVVGSFAGGTVIVSNTVSNCCIETRIRTLVPAAIGINGVPAGPDQIIVSNNKIMGMVQGDGITISSSSGGAALADNTVELPPENNGSGPGGLALQGSGIYIHDSSNVSVARCNVSALGGGRAFFAYADDASQSSIDIDGGQYLSASASTVGLTGNGTNVLSGIRIVGITARNTGHTNYAIDLAGCDNTMLENNVAIAQGFDALRMSACRNTRIVGGSYSRRNTPRSPN</sequence>
<dbReference type="AlphaFoldDB" id="A0A845AKL1"/>
<dbReference type="EMBL" id="WTYA01000008">
    <property type="protein sequence ID" value="MXP29421.1"/>
    <property type="molecule type" value="Genomic_DNA"/>
</dbReference>
<organism evidence="2 3">
    <name type="scientific">Qipengyuania algicida</name>
    <dbReference type="NCBI Taxonomy" id="1836209"/>
    <lineage>
        <taxon>Bacteria</taxon>
        <taxon>Pseudomonadati</taxon>
        <taxon>Pseudomonadota</taxon>
        <taxon>Alphaproteobacteria</taxon>
        <taxon>Sphingomonadales</taxon>
        <taxon>Erythrobacteraceae</taxon>
        <taxon>Qipengyuania</taxon>
    </lineage>
</organism>
<reference evidence="2 3" key="1">
    <citation type="submission" date="2019-12" db="EMBL/GenBank/DDBJ databases">
        <title>Genomic-based taxomic classification of the family Erythrobacteraceae.</title>
        <authorList>
            <person name="Xu L."/>
        </authorList>
    </citation>
    <scope>NUCLEOTIDE SEQUENCE [LARGE SCALE GENOMIC DNA]</scope>
    <source>
        <strain evidence="2 3">KEMB 9005-328</strain>
    </source>
</reference>
<evidence type="ECO:0000313" key="2">
    <source>
        <dbReference type="EMBL" id="MXP29421.1"/>
    </source>
</evidence>
<dbReference type="RefSeq" id="WP_160753721.1">
    <property type="nucleotide sequence ID" value="NZ_WTYA01000008.1"/>
</dbReference>
<evidence type="ECO:0000259" key="1">
    <source>
        <dbReference type="Pfam" id="PF05048"/>
    </source>
</evidence>
<feature type="domain" description="Periplasmic copper-binding protein NosD beta helix" evidence="1">
    <location>
        <begin position="90"/>
        <end position="223"/>
    </location>
</feature>
<protein>
    <recommendedName>
        <fullName evidence="1">Periplasmic copper-binding protein NosD beta helix domain-containing protein</fullName>
    </recommendedName>
</protein>
<dbReference type="Pfam" id="PF05048">
    <property type="entry name" value="NosD"/>
    <property type="match status" value="1"/>
</dbReference>
<keyword evidence="3" id="KW-1185">Reference proteome</keyword>
<name>A0A845AKL1_9SPHN</name>
<dbReference type="SMART" id="SM00710">
    <property type="entry name" value="PbH1"/>
    <property type="match status" value="10"/>
</dbReference>
<accession>A0A845AKL1</accession>
<dbReference type="InterPro" id="IPR007742">
    <property type="entry name" value="NosD_dom"/>
</dbReference>
<dbReference type="Gene3D" id="2.160.20.10">
    <property type="entry name" value="Single-stranded right-handed beta-helix, Pectin lyase-like"/>
    <property type="match status" value="1"/>
</dbReference>
<proteinExistence type="predicted"/>
<dbReference type="OrthoDB" id="2479530at2"/>
<dbReference type="Proteomes" id="UP000439780">
    <property type="component" value="Unassembled WGS sequence"/>
</dbReference>
<comment type="caution">
    <text evidence="2">The sequence shown here is derived from an EMBL/GenBank/DDBJ whole genome shotgun (WGS) entry which is preliminary data.</text>
</comment>
<dbReference type="InterPro" id="IPR011050">
    <property type="entry name" value="Pectin_lyase_fold/virulence"/>
</dbReference>
<dbReference type="SUPFAM" id="SSF51126">
    <property type="entry name" value="Pectin lyase-like"/>
    <property type="match status" value="2"/>
</dbReference>
<dbReference type="InterPro" id="IPR006626">
    <property type="entry name" value="PbH1"/>
</dbReference>
<evidence type="ECO:0000313" key="3">
    <source>
        <dbReference type="Proteomes" id="UP000439780"/>
    </source>
</evidence>